<feature type="transmembrane region" description="Helical" evidence="2">
    <location>
        <begin position="124"/>
        <end position="146"/>
    </location>
</feature>
<keyword evidence="5" id="KW-1185">Reference proteome</keyword>
<dbReference type="InterPro" id="IPR009936">
    <property type="entry name" value="DUF1468"/>
</dbReference>
<proteinExistence type="predicted"/>
<dbReference type="Proteomes" id="UP001500943">
    <property type="component" value="Unassembled WGS sequence"/>
</dbReference>
<feature type="transmembrane region" description="Helical" evidence="2">
    <location>
        <begin position="153"/>
        <end position="173"/>
    </location>
</feature>
<reference evidence="4 5" key="1">
    <citation type="journal article" date="2019" name="Int. J. Syst. Evol. Microbiol.">
        <title>The Global Catalogue of Microorganisms (GCM) 10K type strain sequencing project: providing services to taxonomists for standard genome sequencing and annotation.</title>
        <authorList>
            <consortium name="The Broad Institute Genomics Platform"/>
            <consortium name="The Broad Institute Genome Sequencing Center for Infectious Disease"/>
            <person name="Wu L."/>
            <person name="Ma J."/>
        </authorList>
    </citation>
    <scope>NUCLEOTIDE SEQUENCE [LARGE SCALE GENOMIC DNA]</scope>
    <source>
        <strain evidence="4 5">JCM 12762</strain>
    </source>
</reference>
<feature type="region of interest" description="Disordered" evidence="1">
    <location>
        <begin position="1"/>
        <end position="26"/>
    </location>
</feature>
<feature type="domain" description="DUF1468" evidence="3">
    <location>
        <begin position="37"/>
        <end position="178"/>
    </location>
</feature>
<sequence>MTSPQSGSSGASAPGEPHSVSESNSGRRTPIGEYLFAALAAGIGIYVLIAANFIRIPISSNTLGPRSFPYLVGALLLCAGIAVFVGVRRGRLGEAEEGEDVDSSSETDWVTVGKLIAFFTAHAYLIQFIGWPLAAAVLFAGAAWSLGARRLRLAIPIALALGFTIYFLFGRLLGLSLPAGPLLDWIPFF</sequence>
<protein>
    <submittedName>
        <fullName evidence="4">Tripartite tricarboxylate transporter TctB family protein</fullName>
    </submittedName>
</protein>
<dbReference type="RefSeq" id="WP_343926724.1">
    <property type="nucleotide sequence ID" value="NZ_BAAAKW010000069.1"/>
</dbReference>
<comment type="caution">
    <text evidence="4">The sequence shown here is derived from an EMBL/GenBank/DDBJ whole genome shotgun (WGS) entry which is preliminary data.</text>
</comment>
<name>A0ABN1W1J1_9MICO</name>
<evidence type="ECO:0000313" key="4">
    <source>
        <dbReference type="EMBL" id="GAA1227127.1"/>
    </source>
</evidence>
<accession>A0ABN1W1J1</accession>
<dbReference type="EMBL" id="BAAAKW010000069">
    <property type="protein sequence ID" value="GAA1227127.1"/>
    <property type="molecule type" value="Genomic_DNA"/>
</dbReference>
<keyword evidence="2" id="KW-0472">Membrane</keyword>
<evidence type="ECO:0000256" key="2">
    <source>
        <dbReference type="SAM" id="Phobius"/>
    </source>
</evidence>
<feature type="compositionally biased region" description="Low complexity" evidence="1">
    <location>
        <begin position="1"/>
        <end position="18"/>
    </location>
</feature>
<dbReference type="Pfam" id="PF07331">
    <property type="entry name" value="TctB"/>
    <property type="match status" value="1"/>
</dbReference>
<gene>
    <name evidence="4" type="ORF">GCM10009655_27240</name>
</gene>
<keyword evidence="2" id="KW-0812">Transmembrane</keyword>
<feature type="transmembrane region" description="Helical" evidence="2">
    <location>
        <begin position="34"/>
        <end position="56"/>
    </location>
</feature>
<organism evidence="4 5">
    <name type="scientific">Rhodoglobus aureus</name>
    <dbReference type="NCBI Taxonomy" id="191497"/>
    <lineage>
        <taxon>Bacteria</taxon>
        <taxon>Bacillati</taxon>
        <taxon>Actinomycetota</taxon>
        <taxon>Actinomycetes</taxon>
        <taxon>Micrococcales</taxon>
        <taxon>Microbacteriaceae</taxon>
        <taxon>Rhodoglobus</taxon>
    </lineage>
</organism>
<evidence type="ECO:0000313" key="5">
    <source>
        <dbReference type="Proteomes" id="UP001500943"/>
    </source>
</evidence>
<keyword evidence="2" id="KW-1133">Transmembrane helix</keyword>
<feature type="transmembrane region" description="Helical" evidence="2">
    <location>
        <begin position="68"/>
        <end position="87"/>
    </location>
</feature>
<evidence type="ECO:0000259" key="3">
    <source>
        <dbReference type="Pfam" id="PF07331"/>
    </source>
</evidence>
<evidence type="ECO:0000256" key="1">
    <source>
        <dbReference type="SAM" id="MobiDB-lite"/>
    </source>
</evidence>